<keyword evidence="8" id="KW-1185">Reference proteome</keyword>
<dbReference type="EMBL" id="BMYZ01000001">
    <property type="protein sequence ID" value="GGY72568.1"/>
    <property type="molecule type" value="Genomic_DNA"/>
</dbReference>
<dbReference type="SUPFAM" id="SSF48435">
    <property type="entry name" value="Bacterial muramidases"/>
    <property type="match status" value="1"/>
</dbReference>
<dbReference type="PANTHER" id="PTHR37423:SF5">
    <property type="entry name" value="SOLUBLE LYTIC MUREIN TRANSGLYCOSYLASE"/>
    <property type="match status" value="1"/>
</dbReference>
<feature type="domain" description="Transglycosylase SLT" evidence="5">
    <location>
        <begin position="526"/>
        <end position="636"/>
    </location>
</feature>
<protein>
    <submittedName>
        <fullName evidence="7">Lytic transglycosylase</fullName>
    </submittedName>
</protein>
<proteinExistence type="inferred from homology"/>
<dbReference type="InterPro" id="IPR008258">
    <property type="entry name" value="Transglycosylase_SLT_dom_1"/>
</dbReference>
<dbReference type="InterPro" id="IPR012289">
    <property type="entry name" value="Lytic_TGlycosylase_superhlx_L"/>
</dbReference>
<organism evidence="7 8">
    <name type="scientific">Cellvibrio zantedeschiae</name>
    <dbReference type="NCBI Taxonomy" id="1237077"/>
    <lineage>
        <taxon>Bacteria</taxon>
        <taxon>Pseudomonadati</taxon>
        <taxon>Pseudomonadota</taxon>
        <taxon>Gammaproteobacteria</taxon>
        <taxon>Cellvibrionales</taxon>
        <taxon>Cellvibrionaceae</taxon>
        <taxon>Cellvibrio</taxon>
    </lineage>
</organism>
<sequence>MHVRFPYSLLAKSLLLSLLIVSYAHAATTKPANQKHSKAPAKQSQVSAKQSQAPVKQLPDVPVSSARKAERLYYVEAQAALDKKQFSRYRELLPKLKNYPLVAYLEYQELGERLMTLPTKEVEQFFNRYPDAYVSERMRHRWLRALAIKELWSEYRRFYDSNLTDPELACLNLRARLATGDKTALKEVEVLWNIEKQQSTACEPVFKEWKNAGYLTPALLWSRHQKAVKADEISLAASLLQEMSPTQQVPALLYENIAQNPRLILQPEHFKTQTPETRVSIALGLEKYAQTDAQEAALLWKIYSNRSDFTEDERLNISYTIARQLLRQDHGKEAEQMVAAIPNLSRPDLMEALIREALLQRDWEKAYRWVLRLPADSKKTERWTYWQGRIMEELKIKELEGKSSKDFYTNVANTRSFYGFLASDKLGIEYSLLDKPLNISKEVLNKVENNPGIQRAREFYLTGNLAAANREWTFTTNRLPTTEEMVAAGRIADRWGWYRQAIQTMQDSDYWDELSVRFPIPFHEHVKAASQQTSIDPHFVYAITKQESAFNIDAKSPVGAMGLMQLMPTTAKSTAKKAGLIYRPQDLLLAEKNIALGSRYLEQLLNSFSGNRILAAAAYNAGPSRVRQWLNKDDNKLPYDVWIETIPYKETRLYVQNVLSFAVIYAYRTGSKQPFITPQEATKTL</sequence>
<feature type="compositionally biased region" description="Low complexity" evidence="3">
    <location>
        <begin position="40"/>
        <end position="55"/>
    </location>
</feature>
<dbReference type="Gene3D" id="1.10.530.10">
    <property type="match status" value="1"/>
</dbReference>
<evidence type="ECO:0000313" key="7">
    <source>
        <dbReference type="EMBL" id="GGY72568.1"/>
    </source>
</evidence>
<dbReference type="CDD" id="cd13401">
    <property type="entry name" value="Slt70-like"/>
    <property type="match status" value="1"/>
</dbReference>
<dbReference type="Pfam" id="PF14718">
    <property type="entry name" value="SLT_L"/>
    <property type="match status" value="1"/>
</dbReference>
<comment type="similarity">
    <text evidence="1">Belongs to the transglycosylase Slt family.</text>
</comment>
<name>A0ABQ3B0I8_9GAMM</name>
<dbReference type="Pfam" id="PF01464">
    <property type="entry name" value="SLT"/>
    <property type="match status" value="1"/>
</dbReference>
<reference evidence="8" key="1">
    <citation type="journal article" date="2019" name="Int. J. Syst. Evol. Microbiol.">
        <title>The Global Catalogue of Microorganisms (GCM) 10K type strain sequencing project: providing services to taxonomists for standard genome sequencing and annotation.</title>
        <authorList>
            <consortium name="The Broad Institute Genomics Platform"/>
            <consortium name="The Broad Institute Genome Sequencing Center for Infectious Disease"/>
            <person name="Wu L."/>
            <person name="Ma J."/>
        </authorList>
    </citation>
    <scope>NUCLEOTIDE SEQUENCE [LARGE SCALE GENOMIC DNA]</scope>
    <source>
        <strain evidence="8">KCTC 32239</strain>
    </source>
</reference>
<evidence type="ECO:0000259" key="5">
    <source>
        <dbReference type="Pfam" id="PF01464"/>
    </source>
</evidence>
<comment type="caution">
    <text evidence="7">The sequence shown here is derived from an EMBL/GenBank/DDBJ whole genome shotgun (WGS) entry which is preliminary data.</text>
</comment>
<evidence type="ECO:0000313" key="8">
    <source>
        <dbReference type="Proteomes" id="UP000619761"/>
    </source>
</evidence>
<evidence type="ECO:0000256" key="1">
    <source>
        <dbReference type="ARBA" id="ARBA00007734"/>
    </source>
</evidence>
<dbReference type="RefSeq" id="WP_189417537.1">
    <property type="nucleotide sequence ID" value="NZ_BMYZ01000001.1"/>
</dbReference>
<dbReference type="InterPro" id="IPR008939">
    <property type="entry name" value="Lytic_TGlycosylase_superhlx_U"/>
</dbReference>
<feature type="domain" description="Lytic transglycosylase superhelical linker" evidence="6">
    <location>
        <begin position="447"/>
        <end position="514"/>
    </location>
</feature>
<evidence type="ECO:0000256" key="2">
    <source>
        <dbReference type="ARBA" id="ARBA00022729"/>
    </source>
</evidence>
<dbReference type="InterPro" id="IPR037061">
    <property type="entry name" value="Lytic_TGlycoase_superhlx_L_sf"/>
</dbReference>
<dbReference type="Gene3D" id="1.25.20.10">
    <property type="entry name" value="Bacterial muramidases"/>
    <property type="match status" value="1"/>
</dbReference>
<keyword evidence="2 4" id="KW-0732">Signal</keyword>
<dbReference type="Proteomes" id="UP000619761">
    <property type="component" value="Unassembled WGS sequence"/>
</dbReference>
<feature type="chain" id="PRO_5045710508" evidence="4">
    <location>
        <begin position="27"/>
        <end position="685"/>
    </location>
</feature>
<accession>A0ABQ3B0I8</accession>
<evidence type="ECO:0000256" key="3">
    <source>
        <dbReference type="SAM" id="MobiDB-lite"/>
    </source>
</evidence>
<evidence type="ECO:0000259" key="6">
    <source>
        <dbReference type="Pfam" id="PF14718"/>
    </source>
</evidence>
<dbReference type="Gene3D" id="1.10.1240.20">
    <property type="entry name" value="Lytic transglycosylase, superhelical linker domain"/>
    <property type="match status" value="1"/>
</dbReference>
<dbReference type="PANTHER" id="PTHR37423">
    <property type="entry name" value="SOLUBLE LYTIC MUREIN TRANSGLYCOSYLASE-RELATED"/>
    <property type="match status" value="1"/>
</dbReference>
<feature type="signal peptide" evidence="4">
    <location>
        <begin position="1"/>
        <end position="26"/>
    </location>
</feature>
<gene>
    <name evidence="7" type="ORF">GCM10011613_16960</name>
</gene>
<feature type="region of interest" description="Disordered" evidence="3">
    <location>
        <begin position="31"/>
        <end position="60"/>
    </location>
</feature>
<evidence type="ECO:0000256" key="4">
    <source>
        <dbReference type="SAM" id="SignalP"/>
    </source>
</evidence>
<dbReference type="InterPro" id="IPR023346">
    <property type="entry name" value="Lysozyme-like_dom_sf"/>
</dbReference>
<dbReference type="SUPFAM" id="SSF53955">
    <property type="entry name" value="Lysozyme-like"/>
    <property type="match status" value="1"/>
</dbReference>